<dbReference type="HAMAP" id="MF_01665">
    <property type="entry name" value="HemeA_synth_type2"/>
    <property type="match status" value="1"/>
</dbReference>
<evidence type="ECO:0000313" key="14">
    <source>
        <dbReference type="EMBL" id="MEJ8573733.1"/>
    </source>
</evidence>
<organism evidence="14 15">
    <name type="scientific">Microbaculum marinum</name>
    <dbReference type="NCBI Taxonomy" id="1764581"/>
    <lineage>
        <taxon>Bacteria</taxon>
        <taxon>Pseudomonadati</taxon>
        <taxon>Pseudomonadota</taxon>
        <taxon>Alphaproteobacteria</taxon>
        <taxon>Hyphomicrobiales</taxon>
        <taxon>Tepidamorphaceae</taxon>
        <taxon>Microbaculum</taxon>
    </lineage>
</organism>
<keyword evidence="4 12" id="KW-0479">Metal-binding</keyword>
<evidence type="ECO:0000256" key="7">
    <source>
        <dbReference type="ARBA" id="ARBA00023004"/>
    </source>
</evidence>
<evidence type="ECO:0000256" key="2">
    <source>
        <dbReference type="ARBA" id="ARBA00004141"/>
    </source>
</evidence>
<sequence length="377" mass="41442">MGSVRTDDHTTSPATPRQIAARPIVRFWLWSVALCVFAMVIVGGATRLTESGLAITEWAPVTGAIPPLSQSDWVEAFEKYRQIPQYQQLNKGMSLDEFKSIYWWEWAHRFLGRFIGVLFFVPFVWFLATRRVERRLVPWLWGAFVLGGLQGALGWYMVASGLVDRVSVSQYRLAAHLVLASAIFAYLLWITEGIRDRSPEAASPRRLRTTAVAIVALIFLQIVLGGLVAGLDAGLTYQTWPLMDGRFVPEGLLMQTPWWLNAFENITTVQFDHRMVAYVLVLATIWHAVDASRNGGQGPAAARAVYLAGLTLGQAGLGIATLVLGMPLWLALAHQAGAMVVLATAVLHAYALHHPTGAPEPRPGALAEARPLENIPG</sequence>
<evidence type="ECO:0000256" key="5">
    <source>
        <dbReference type="ARBA" id="ARBA00022989"/>
    </source>
</evidence>
<comment type="subcellular location">
    <subcellularLocation>
        <location evidence="12">Cell membrane</location>
        <topology evidence="12">Multi-pass membrane protein</topology>
    </subcellularLocation>
    <subcellularLocation>
        <location evidence="2">Membrane</location>
        <topology evidence="2">Multi-pass membrane protein</topology>
    </subcellularLocation>
</comment>
<dbReference type="AlphaFoldDB" id="A0AAW9RXV8"/>
<feature type="transmembrane region" description="Helical" evidence="12">
    <location>
        <begin position="140"/>
        <end position="159"/>
    </location>
</feature>
<keyword evidence="15" id="KW-1185">Reference proteome</keyword>
<dbReference type="Pfam" id="PF02628">
    <property type="entry name" value="COX15-CtaA"/>
    <property type="match status" value="1"/>
</dbReference>
<evidence type="ECO:0000256" key="13">
    <source>
        <dbReference type="SAM" id="MobiDB-lite"/>
    </source>
</evidence>
<evidence type="ECO:0000256" key="12">
    <source>
        <dbReference type="HAMAP-Rule" id="MF_01665"/>
    </source>
</evidence>
<comment type="cofactor">
    <cofactor evidence="1 12">
        <name>heme b</name>
        <dbReference type="ChEBI" id="CHEBI:60344"/>
    </cofactor>
</comment>
<dbReference type="EMBL" id="JAZHOF010000008">
    <property type="protein sequence ID" value="MEJ8573733.1"/>
    <property type="molecule type" value="Genomic_DNA"/>
</dbReference>
<gene>
    <name evidence="12" type="primary">ctaA</name>
    <name evidence="14" type="ORF">V3328_19740</name>
</gene>
<reference evidence="14 15" key="1">
    <citation type="submission" date="2024-02" db="EMBL/GenBank/DDBJ databases">
        <title>Genome analysis and characterization of Microbaculum marinisediminis sp. nov., isolated from marine sediment.</title>
        <authorList>
            <person name="Du Z.-J."/>
            <person name="Ye Y.-Q."/>
            <person name="Zhang Z.-R."/>
            <person name="Yuan S.-M."/>
            <person name="Zhang X.-Y."/>
        </authorList>
    </citation>
    <scope>NUCLEOTIDE SEQUENCE [LARGE SCALE GENOMIC DNA]</scope>
    <source>
        <strain evidence="14 15">SDUM1044001</strain>
    </source>
</reference>
<name>A0AAW9RXV8_9HYPH</name>
<dbReference type="GO" id="GO:0046872">
    <property type="term" value="F:metal ion binding"/>
    <property type="evidence" value="ECO:0007669"/>
    <property type="project" value="UniProtKB-KW"/>
</dbReference>
<evidence type="ECO:0000256" key="4">
    <source>
        <dbReference type="ARBA" id="ARBA00022723"/>
    </source>
</evidence>
<dbReference type="RefSeq" id="WP_340331431.1">
    <property type="nucleotide sequence ID" value="NZ_JAZHOF010000008.1"/>
</dbReference>
<keyword evidence="5 12" id="KW-1133">Transmembrane helix</keyword>
<dbReference type="EC" id="1.17.99.9" evidence="12"/>
<comment type="similarity">
    <text evidence="12">Belongs to the COX15/CtaA family. Type 2 subfamily.</text>
</comment>
<evidence type="ECO:0000256" key="9">
    <source>
        <dbReference type="ARBA" id="ARBA00023136"/>
    </source>
</evidence>
<dbReference type="PANTHER" id="PTHR23289:SF2">
    <property type="entry name" value="CYTOCHROME C OXIDASE ASSEMBLY PROTEIN COX15 HOMOLOG"/>
    <property type="match status" value="1"/>
</dbReference>
<dbReference type="GO" id="GO:0006784">
    <property type="term" value="P:heme A biosynthetic process"/>
    <property type="evidence" value="ECO:0007669"/>
    <property type="project" value="UniProtKB-UniRule"/>
</dbReference>
<evidence type="ECO:0000256" key="1">
    <source>
        <dbReference type="ARBA" id="ARBA00001970"/>
    </source>
</evidence>
<dbReference type="Proteomes" id="UP001378188">
    <property type="component" value="Unassembled WGS sequence"/>
</dbReference>
<comment type="caution">
    <text evidence="14">The sequence shown here is derived from an EMBL/GenBank/DDBJ whole genome shotgun (WGS) entry which is preliminary data.</text>
</comment>
<accession>A0AAW9RXV8</accession>
<dbReference type="GO" id="GO:0005886">
    <property type="term" value="C:plasma membrane"/>
    <property type="evidence" value="ECO:0007669"/>
    <property type="project" value="UniProtKB-SubCell"/>
</dbReference>
<proteinExistence type="inferred from homology"/>
<feature type="region of interest" description="Disordered" evidence="13">
    <location>
        <begin position="357"/>
        <end position="377"/>
    </location>
</feature>
<feature type="binding site" description="axial binding residue" evidence="12">
    <location>
        <position position="334"/>
    </location>
    <ligand>
        <name>heme</name>
        <dbReference type="ChEBI" id="CHEBI:30413"/>
    </ligand>
    <ligandPart>
        <name>Fe</name>
        <dbReference type="ChEBI" id="CHEBI:18248"/>
    </ligandPart>
</feature>
<feature type="transmembrane region" description="Helical" evidence="12">
    <location>
        <begin position="275"/>
        <end position="292"/>
    </location>
</feature>
<evidence type="ECO:0000256" key="8">
    <source>
        <dbReference type="ARBA" id="ARBA00023133"/>
    </source>
</evidence>
<keyword evidence="7 12" id="KW-0408">Iron</keyword>
<feature type="transmembrane region" description="Helical" evidence="12">
    <location>
        <begin position="332"/>
        <end position="352"/>
    </location>
</feature>
<keyword evidence="8 12" id="KW-0350">Heme biosynthesis</keyword>
<feature type="transmembrane region" description="Helical" evidence="12">
    <location>
        <begin position="304"/>
        <end position="326"/>
    </location>
</feature>
<feature type="binding site" description="axial binding residue" evidence="12">
    <location>
        <position position="273"/>
    </location>
    <ligand>
        <name>heme</name>
        <dbReference type="ChEBI" id="CHEBI:30413"/>
    </ligand>
    <ligandPart>
        <name>Fe</name>
        <dbReference type="ChEBI" id="CHEBI:18248"/>
    </ligandPart>
</feature>
<dbReference type="GO" id="GO:0120547">
    <property type="term" value="F:heme A synthase activity"/>
    <property type="evidence" value="ECO:0007669"/>
    <property type="project" value="UniProtKB-EC"/>
</dbReference>
<comment type="subunit">
    <text evidence="12">Interacts with CtaB.</text>
</comment>
<comment type="pathway">
    <text evidence="10 12">Porphyrin-containing compound metabolism; heme A biosynthesis; heme A from heme O: step 1/1.</text>
</comment>
<keyword evidence="6 12" id="KW-0560">Oxidoreductase</keyword>
<comment type="function">
    <text evidence="12">Catalyzes the conversion of heme O to heme A by two successive hydroxylations of the methyl group at C8. The first hydroxylation forms heme I, the second hydroxylation results in an unstable dihydroxymethyl group, which spontaneously dehydrates, resulting in the formyl group of heme A.</text>
</comment>
<evidence type="ECO:0000313" key="15">
    <source>
        <dbReference type="Proteomes" id="UP001378188"/>
    </source>
</evidence>
<keyword evidence="12" id="KW-1003">Cell membrane</keyword>
<feature type="transmembrane region" description="Helical" evidence="12">
    <location>
        <begin position="171"/>
        <end position="190"/>
    </location>
</feature>
<feature type="transmembrane region" description="Helical" evidence="12">
    <location>
        <begin position="211"/>
        <end position="231"/>
    </location>
</feature>
<evidence type="ECO:0000256" key="6">
    <source>
        <dbReference type="ARBA" id="ARBA00023002"/>
    </source>
</evidence>
<feature type="transmembrane region" description="Helical" evidence="12">
    <location>
        <begin position="110"/>
        <end position="128"/>
    </location>
</feature>
<evidence type="ECO:0000256" key="11">
    <source>
        <dbReference type="ARBA" id="ARBA00048044"/>
    </source>
</evidence>
<comment type="catalytic activity">
    <reaction evidence="11">
        <text>Fe(II)-heme o + 2 A + H2O = Fe(II)-heme a + 2 AH2</text>
        <dbReference type="Rhea" id="RHEA:63388"/>
        <dbReference type="ChEBI" id="CHEBI:13193"/>
        <dbReference type="ChEBI" id="CHEBI:15377"/>
        <dbReference type="ChEBI" id="CHEBI:17499"/>
        <dbReference type="ChEBI" id="CHEBI:60530"/>
        <dbReference type="ChEBI" id="CHEBI:61715"/>
        <dbReference type="EC" id="1.17.99.9"/>
    </reaction>
    <physiologicalReaction direction="left-to-right" evidence="11">
        <dbReference type="Rhea" id="RHEA:63389"/>
    </physiologicalReaction>
</comment>
<evidence type="ECO:0000256" key="10">
    <source>
        <dbReference type="ARBA" id="ARBA00044501"/>
    </source>
</evidence>
<feature type="transmembrane region" description="Helical" evidence="12">
    <location>
        <begin position="27"/>
        <end position="46"/>
    </location>
</feature>
<dbReference type="PANTHER" id="PTHR23289">
    <property type="entry name" value="CYTOCHROME C OXIDASE ASSEMBLY PROTEIN COX15"/>
    <property type="match status" value="1"/>
</dbReference>
<dbReference type="InterPro" id="IPR003780">
    <property type="entry name" value="COX15/CtaA_fam"/>
</dbReference>
<dbReference type="InterPro" id="IPR023754">
    <property type="entry name" value="HemeA_Synthase_type2"/>
</dbReference>
<evidence type="ECO:0000256" key="3">
    <source>
        <dbReference type="ARBA" id="ARBA00022692"/>
    </source>
</evidence>
<protein>
    <recommendedName>
        <fullName evidence="12">Heme A synthase</fullName>
        <shortName evidence="12">HAS</shortName>
        <ecNumber evidence="12">1.17.99.9</ecNumber>
    </recommendedName>
    <alternativeName>
        <fullName evidence="12">Cytochrome aa3-controlling protein</fullName>
    </alternativeName>
</protein>
<keyword evidence="3 12" id="KW-0812">Transmembrane</keyword>
<keyword evidence="9 12" id="KW-0472">Membrane</keyword>